<evidence type="ECO:0000256" key="1">
    <source>
        <dbReference type="SAM" id="MobiDB-lite"/>
    </source>
</evidence>
<dbReference type="EMBL" id="UZAK01015988">
    <property type="protein sequence ID" value="VDP06244.1"/>
    <property type="molecule type" value="Genomic_DNA"/>
</dbReference>
<feature type="region of interest" description="Disordered" evidence="1">
    <location>
        <begin position="1"/>
        <end position="47"/>
    </location>
</feature>
<dbReference type="STRING" id="6186.A0A183JVC1"/>
<feature type="compositionally biased region" description="Basic residues" evidence="1">
    <location>
        <begin position="1"/>
        <end position="12"/>
    </location>
</feature>
<proteinExistence type="predicted"/>
<dbReference type="Proteomes" id="UP000279833">
    <property type="component" value="Unassembled WGS sequence"/>
</dbReference>
<accession>A0A183JVC1</accession>
<keyword evidence="3" id="KW-1185">Reference proteome</keyword>
<sequence>MQSHGSRSKHRSKNDNDYTNGYQKREINGSSTTLQVPGMSYNPFENDGTVSEFSGPMGLPPMYQSHSNSPYAQSEFGGSLAGSIKSCKKLLIVRKYFLFINQCINVW</sequence>
<evidence type="ECO:0000313" key="3">
    <source>
        <dbReference type="Proteomes" id="UP000279833"/>
    </source>
</evidence>
<evidence type="ECO:0000313" key="4">
    <source>
        <dbReference type="WBParaSite" id="SCUD_0000666601-mRNA-1"/>
    </source>
</evidence>
<name>A0A183JVC1_9TREM</name>
<feature type="compositionally biased region" description="Polar residues" evidence="1">
    <location>
        <begin position="17"/>
        <end position="35"/>
    </location>
</feature>
<reference evidence="2 3" key="2">
    <citation type="submission" date="2018-11" db="EMBL/GenBank/DDBJ databases">
        <authorList>
            <consortium name="Pathogen Informatics"/>
        </authorList>
    </citation>
    <scope>NUCLEOTIDE SEQUENCE [LARGE SCALE GENOMIC DNA]</scope>
    <source>
        <strain evidence="2">Dakar</strain>
        <strain evidence="3">Dakar, Senegal</strain>
    </source>
</reference>
<dbReference type="WBParaSite" id="SCUD_0000666601-mRNA-1">
    <property type="protein sequence ID" value="SCUD_0000666601-mRNA-1"/>
    <property type="gene ID" value="SCUD_0000666601"/>
</dbReference>
<reference evidence="4" key="1">
    <citation type="submission" date="2016-06" db="UniProtKB">
        <authorList>
            <consortium name="WormBaseParasite"/>
        </authorList>
    </citation>
    <scope>IDENTIFICATION</scope>
</reference>
<dbReference type="AlphaFoldDB" id="A0A183JVC1"/>
<gene>
    <name evidence="2" type="ORF">SCUD_LOCUS6666</name>
</gene>
<organism evidence="4">
    <name type="scientific">Schistosoma curassoni</name>
    <dbReference type="NCBI Taxonomy" id="6186"/>
    <lineage>
        <taxon>Eukaryota</taxon>
        <taxon>Metazoa</taxon>
        <taxon>Spiralia</taxon>
        <taxon>Lophotrochozoa</taxon>
        <taxon>Platyhelminthes</taxon>
        <taxon>Trematoda</taxon>
        <taxon>Digenea</taxon>
        <taxon>Strigeidida</taxon>
        <taxon>Schistosomatoidea</taxon>
        <taxon>Schistosomatidae</taxon>
        <taxon>Schistosoma</taxon>
    </lineage>
</organism>
<protein>
    <submittedName>
        <fullName evidence="4">CTNNB1_binding domain-containing protein</fullName>
    </submittedName>
</protein>
<evidence type="ECO:0000313" key="2">
    <source>
        <dbReference type="EMBL" id="VDP06244.1"/>
    </source>
</evidence>